<evidence type="ECO:0000313" key="4">
    <source>
        <dbReference type="Proteomes" id="UP000216107"/>
    </source>
</evidence>
<reference evidence="3 4" key="2">
    <citation type="submission" date="2017-07" db="EMBL/GenBank/DDBJ databases">
        <title>Candidatus Dactylopiibacterium carminicum, a nitrogen-fixing symbiont of the cochineal insect Dactylopius coccus and Dactylopius opuntiae (Hemiptera: Coccoidea: Dactylopiidae).</title>
        <authorList>
            <person name="Vera A."/>
        </authorList>
    </citation>
    <scope>NUCLEOTIDE SEQUENCE [LARGE SCALE GENOMIC DNA]</scope>
    <source>
        <strain evidence="3 4">NFDCM</strain>
    </source>
</reference>
<keyword evidence="1" id="KW-0472">Membrane</keyword>
<dbReference type="RefSeq" id="WP_095523383.1">
    <property type="nucleotide sequence ID" value="NZ_MDUX01000005.1"/>
</dbReference>
<evidence type="ECO:0000313" key="3">
    <source>
        <dbReference type="EMBL" id="PAS95091.1"/>
    </source>
</evidence>
<sequence>MSNSSAPAPTGVALRKRILVLAYSQSGQLDAIVECILAPLREDERFAIHVERLHPEPAFPYPWSLHRFFDAFPESAHLVPPPLAPLGLSGKEDFDLVILPWQVWSLAPSQPVTAFLRHPVAARLLAGRPVVSVIGCRNMWLLAHEKFKALLATTGARLLDNVVLTDRAPTLVTLLTTPLWLLTGKKAWFGLPPAGVSSTEIARCARFGRALRDALLEDRERGDQALLTGLAAVQANPRLLASERAGTRSFQLWGRLLRAAGGSGAASRRPLLVLYVIFLIAIILAVVPFSLMAQALLRPFLAQRFATLKRLLELPSGSGTERLSQYEH</sequence>
<feature type="transmembrane region" description="Helical" evidence="1">
    <location>
        <begin position="272"/>
        <end position="297"/>
    </location>
</feature>
<dbReference type="EMBL" id="NMRN01000002">
    <property type="protein sequence ID" value="PAS95091.1"/>
    <property type="molecule type" value="Genomic_DNA"/>
</dbReference>
<accession>A0A272EYB1</accession>
<evidence type="ECO:0000313" key="2">
    <source>
        <dbReference type="EMBL" id="KAF7600469.1"/>
    </source>
</evidence>
<protein>
    <submittedName>
        <fullName evidence="3">Dialkylrecorsinol condensing enzyme</fullName>
    </submittedName>
    <submittedName>
        <fullName evidence="2">Dialkylresorcinol condensing enzyme</fullName>
    </submittedName>
</protein>
<dbReference type="Proteomes" id="UP000623509">
    <property type="component" value="Unassembled WGS sequence"/>
</dbReference>
<keyword evidence="5" id="KW-1185">Reference proteome</keyword>
<dbReference type="Proteomes" id="UP000216107">
    <property type="component" value="Unassembled WGS sequence"/>
</dbReference>
<reference evidence="2 5" key="1">
    <citation type="submission" date="2016-08" db="EMBL/GenBank/DDBJ databases">
        <title>Candidatus Dactylopiibacterium carminicum genome sequence.</title>
        <authorList>
            <person name="Ramirez-Puebla S.T."/>
            <person name="Ormeno-Orrillo E."/>
            <person name="Vera-Ponce De Leon A."/>
            <person name="Luis L."/>
            <person name="Sanchez-Flores A."/>
            <person name="Monica R."/>
            <person name="Martinez-Romero E."/>
        </authorList>
    </citation>
    <scope>NUCLEOTIDE SEQUENCE [LARGE SCALE GENOMIC DNA]</scope>
    <source>
        <strain evidence="2">END1</strain>
    </source>
</reference>
<evidence type="ECO:0000256" key="1">
    <source>
        <dbReference type="SAM" id="Phobius"/>
    </source>
</evidence>
<dbReference type="OrthoDB" id="4547866at2"/>
<dbReference type="EMBL" id="MDUX01000005">
    <property type="protein sequence ID" value="KAF7600469.1"/>
    <property type="molecule type" value="Genomic_DNA"/>
</dbReference>
<evidence type="ECO:0000313" key="5">
    <source>
        <dbReference type="Proteomes" id="UP000623509"/>
    </source>
</evidence>
<comment type="caution">
    <text evidence="3">The sequence shown here is derived from an EMBL/GenBank/DDBJ whole genome shotgun (WGS) entry which is preliminary data.</text>
</comment>
<keyword evidence="1" id="KW-1133">Transmembrane helix</keyword>
<organism evidence="3 4">
    <name type="scientific">Candidatus Dactylopiibacterium carminicum</name>
    <dbReference type="NCBI Taxonomy" id="857335"/>
    <lineage>
        <taxon>Bacteria</taxon>
        <taxon>Pseudomonadati</taxon>
        <taxon>Pseudomonadota</taxon>
        <taxon>Betaproteobacteria</taxon>
        <taxon>Rhodocyclales</taxon>
        <taxon>Rhodocyclaceae</taxon>
        <taxon>Candidatus Dactylopiibacterium</taxon>
    </lineage>
</organism>
<keyword evidence="1" id="KW-0812">Transmembrane</keyword>
<dbReference type="InterPro" id="IPR029039">
    <property type="entry name" value="Flavoprotein-like_sf"/>
</dbReference>
<dbReference type="Gene3D" id="3.40.50.360">
    <property type="match status" value="1"/>
</dbReference>
<name>A0A272EYB1_9RHOO</name>
<proteinExistence type="predicted"/>
<dbReference type="AlphaFoldDB" id="A0A272EYB1"/>
<gene>
    <name evidence="2" type="ORF">BGI27_02695</name>
    <name evidence="3" type="ORF">CGU29_01175</name>
</gene>